<evidence type="ECO:0000259" key="1">
    <source>
        <dbReference type="Pfam" id="PF03235"/>
    </source>
</evidence>
<dbReference type="InterPro" id="IPR036217">
    <property type="entry name" value="MethylDNA_cys_MeTrfase_DNAb"/>
</dbReference>
<dbReference type="PANTHER" id="PTHR35149:SF2">
    <property type="entry name" value="DUF262 DOMAIN-CONTAINING PROTEIN"/>
    <property type="match status" value="1"/>
</dbReference>
<proteinExistence type="predicted"/>
<dbReference type="Proteomes" id="UP000573001">
    <property type="component" value="Unassembled WGS sequence"/>
</dbReference>
<reference evidence="3 4" key="1">
    <citation type="submission" date="2020-05" db="EMBL/GenBank/DDBJ databases">
        <title>Genome Sequencing of Type Strains.</title>
        <authorList>
            <person name="Lemaire J.F."/>
            <person name="Inderbitzin P."/>
            <person name="Gregorio O.A."/>
            <person name="Collins S.B."/>
            <person name="Wespe N."/>
            <person name="Knight-Connoni V."/>
        </authorList>
    </citation>
    <scope>NUCLEOTIDE SEQUENCE [LARGE SCALE GENOMIC DNA]</scope>
    <source>
        <strain evidence="3 4">ATCC 19096</strain>
    </source>
</reference>
<feature type="domain" description="GmrSD restriction endonucleases N-terminal" evidence="1">
    <location>
        <begin position="8"/>
        <end position="228"/>
    </location>
</feature>
<keyword evidence="4" id="KW-1185">Reference proteome</keyword>
<gene>
    <name evidence="3" type="ORF">HP507_04660</name>
</gene>
<dbReference type="InterPro" id="IPR004919">
    <property type="entry name" value="GmrSD_N"/>
</dbReference>
<dbReference type="Pfam" id="PF03235">
    <property type="entry name" value="GmrSD_N"/>
    <property type="match status" value="1"/>
</dbReference>
<dbReference type="EMBL" id="JABMCE010000060">
    <property type="protein sequence ID" value="NUU13127.1"/>
    <property type="molecule type" value="Genomic_DNA"/>
</dbReference>
<dbReference type="RefSeq" id="WP_175350683.1">
    <property type="nucleotide sequence ID" value="NZ_BAAAWQ010000001.1"/>
</dbReference>
<accession>A0ABX2M4T0</accession>
<evidence type="ECO:0000313" key="3">
    <source>
        <dbReference type="EMBL" id="NUU13127.1"/>
    </source>
</evidence>
<dbReference type="InterPro" id="IPR036388">
    <property type="entry name" value="WH-like_DNA-bd_sf"/>
</dbReference>
<comment type="caution">
    <text evidence="3">The sequence shown here is derived from an EMBL/GenBank/DDBJ whole genome shotgun (WGS) entry which is preliminary data.</text>
</comment>
<evidence type="ECO:0000259" key="2">
    <source>
        <dbReference type="Pfam" id="PF07510"/>
    </source>
</evidence>
<dbReference type="PANTHER" id="PTHR35149">
    <property type="entry name" value="SLL5132 PROTEIN"/>
    <property type="match status" value="1"/>
</dbReference>
<sequence length="838" mass="93857">MDVRETTLQELLGGPKQYLVPLYQRPYAWQGRQRDRLWSDILELAETRRSNPGTTHFMGSLVLSTGAIVPTGMEFLVVDGQQRLTTLSILLCALRDYLRIHQKDQPMLAESIHEQYIADRFKPGDGRLKLLPTQADRDAFRAVVDGAVGADSTSGVGQAYSFFRRALELADDPEDPHDIERIREAVLGGLSFVSITARDEDNVYRIFESLNNTGLRLTQGDLVRNYLFMRLSSRGESVYSSWWLPMQQRLSTEDLELIFWLDAVADEPLLKQGDIYSYQQSRLAKMDDEQILAEIERFSRLSEQLAVIREPSLEPEPGLRKHLQRLAEWGSTTTVPLTLRLLARRAAGTSSADEVTGALAAIESYIVRRTLGGRPGQGLNRTILQACAVIDDGPVDQVLLDYFSTGRKYFATDAQIRESIRTQPFYLRGLRTQQKLILKWVQESLNPKEPVDVDKSTIEHILPQTLTPEWRTALERELGDDESVDEVHEQLVHQLGNLTLTGYNSELSNRSFESKQTDYLNSSYSALNRRVLEASSWGREQILERDEWFADRIIEQWSGPNERIEPDTPGRDWSLVHQAIMAIPAGRWSSYGDVAALIGTHPVPLGNHLSSVPVAGAHRVLQGGGTISPGFRWLDADDDRDPRVVLEEEGLLFAPNGVADEAARISTAGLAELIGLVAEGLEGTDTTDRTFLGQLSSANPPSIVHGVTALFDAWEDLGGSVEFGSNREISAFMTSPRRVGAEKSYWPFTVYPISGNVEVVFQYLRDRPPFDEVELREAFRARLNAVEGVSLPASRIDKRPSFPIEVFREPAAREQIVDALQWFIDQLPGEASAQESAA</sequence>
<dbReference type="InterPro" id="IPR011089">
    <property type="entry name" value="GmrSD_C"/>
</dbReference>
<feature type="domain" description="GmrSD restriction endonucleases C-terminal" evidence="2">
    <location>
        <begin position="413"/>
        <end position="550"/>
    </location>
</feature>
<name>A0ABX2M4T0_9MICO</name>
<organism evidence="3 4">
    <name type="scientific">Curtobacterium pusillum</name>
    <dbReference type="NCBI Taxonomy" id="69373"/>
    <lineage>
        <taxon>Bacteria</taxon>
        <taxon>Bacillati</taxon>
        <taxon>Actinomycetota</taxon>
        <taxon>Actinomycetes</taxon>
        <taxon>Micrococcales</taxon>
        <taxon>Microbacteriaceae</taxon>
        <taxon>Curtobacterium</taxon>
    </lineage>
</organism>
<dbReference type="Gene3D" id="1.10.10.10">
    <property type="entry name" value="Winged helix-like DNA-binding domain superfamily/Winged helix DNA-binding domain"/>
    <property type="match status" value="1"/>
</dbReference>
<protein>
    <submittedName>
        <fullName evidence="3">DUF262 domain-containing protein</fullName>
    </submittedName>
</protein>
<evidence type="ECO:0000313" key="4">
    <source>
        <dbReference type="Proteomes" id="UP000573001"/>
    </source>
</evidence>
<dbReference type="SUPFAM" id="SSF46767">
    <property type="entry name" value="Methylated DNA-protein cysteine methyltransferase, C-terminal domain"/>
    <property type="match status" value="1"/>
</dbReference>
<dbReference type="Pfam" id="PF07510">
    <property type="entry name" value="GmrSD_C"/>
    <property type="match status" value="1"/>
</dbReference>